<dbReference type="GO" id="GO:0008017">
    <property type="term" value="F:microtubule binding"/>
    <property type="evidence" value="ECO:0007669"/>
    <property type="project" value="InterPro"/>
</dbReference>
<feature type="coiled-coil region" evidence="1">
    <location>
        <begin position="144"/>
        <end position="178"/>
    </location>
</feature>
<feature type="compositionally biased region" description="Basic and acidic residues" evidence="2">
    <location>
        <begin position="117"/>
        <end position="127"/>
    </location>
</feature>
<proteinExistence type="predicted"/>
<dbReference type="EMBL" id="CM004392">
    <property type="protein sequence ID" value="OAY47454.1"/>
    <property type="molecule type" value="Genomic_DNA"/>
</dbReference>
<dbReference type="STRING" id="3983.A0A2C9VP22"/>
<evidence type="ECO:0000256" key="2">
    <source>
        <dbReference type="SAM" id="MobiDB-lite"/>
    </source>
</evidence>
<dbReference type="Gramene" id="Manes.06G080800.1.v8.1">
    <property type="protein sequence ID" value="Manes.06G080800.1.v8.1.CDS"/>
    <property type="gene ID" value="Manes.06G080800.v8.1"/>
</dbReference>
<feature type="coiled-coil region" evidence="1">
    <location>
        <begin position="224"/>
        <end position="258"/>
    </location>
</feature>
<reference evidence="4" key="1">
    <citation type="journal article" date="2016" name="Nat. Biotechnol.">
        <title>Sequencing wild and cultivated cassava and related species reveals extensive interspecific hybridization and genetic diversity.</title>
        <authorList>
            <person name="Bredeson J.V."/>
            <person name="Lyons J.B."/>
            <person name="Prochnik S.E."/>
            <person name="Wu G.A."/>
            <person name="Ha C.M."/>
            <person name="Edsinger-Gonzales E."/>
            <person name="Grimwood J."/>
            <person name="Schmutz J."/>
            <person name="Rabbi I.Y."/>
            <person name="Egesi C."/>
            <person name="Nauluvula P."/>
            <person name="Lebot V."/>
            <person name="Ndunguru J."/>
            <person name="Mkamilo G."/>
            <person name="Bart R.S."/>
            <person name="Setter T.L."/>
            <person name="Gleadow R.M."/>
            <person name="Kulakow P."/>
            <person name="Ferguson M.E."/>
            <person name="Rounsley S."/>
            <person name="Rokhsar D.S."/>
        </authorList>
    </citation>
    <scope>NUCLEOTIDE SEQUENCE [LARGE SCALE GENOMIC DNA]</scope>
    <source>
        <strain evidence="4">cv. AM560-2</strain>
    </source>
</reference>
<dbReference type="InterPro" id="IPR040289">
    <property type="entry name" value="MBP2C"/>
</dbReference>
<evidence type="ECO:0008006" key="5">
    <source>
        <dbReference type="Google" id="ProtNLM"/>
    </source>
</evidence>
<feature type="compositionally biased region" description="Basic and acidic residues" evidence="2">
    <location>
        <begin position="90"/>
        <end position="101"/>
    </location>
</feature>
<dbReference type="GO" id="GO:0010497">
    <property type="term" value="P:plasmodesmata-mediated intercellular transport"/>
    <property type="evidence" value="ECO:0007669"/>
    <property type="project" value="InterPro"/>
</dbReference>
<accession>A0A2C9VP22</accession>
<keyword evidence="4" id="KW-1185">Reference proteome</keyword>
<dbReference type="PANTHER" id="PTHR35502">
    <property type="entry name" value="PROTEIN MICROTUBULE BINDING PROTEIN 2C"/>
    <property type="match status" value="1"/>
</dbReference>
<dbReference type="OrthoDB" id="1915670at2759"/>
<feature type="region of interest" description="Disordered" evidence="2">
    <location>
        <begin position="89"/>
        <end position="141"/>
    </location>
</feature>
<dbReference type="PANTHER" id="PTHR35502:SF2">
    <property type="entry name" value="PROTEIN MICROTUBULE BINDING PROTEIN 2C"/>
    <property type="match status" value="1"/>
</dbReference>
<protein>
    <recommendedName>
        <fullName evidence="5">Movement protein binding protein 2C</fullName>
    </recommendedName>
</protein>
<evidence type="ECO:0000313" key="4">
    <source>
        <dbReference type="Proteomes" id="UP000091857"/>
    </source>
</evidence>
<organism evidence="3 4">
    <name type="scientific">Manihot esculenta</name>
    <name type="common">Cassava</name>
    <name type="synonym">Jatropha manihot</name>
    <dbReference type="NCBI Taxonomy" id="3983"/>
    <lineage>
        <taxon>Eukaryota</taxon>
        <taxon>Viridiplantae</taxon>
        <taxon>Streptophyta</taxon>
        <taxon>Embryophyta</taxon>
        <taxon>Tracheophyta</taxon>
        <taxon>Spermatophyta</taxon>
        <taxon>Magnoliopsida</taxon>
        <taxon>eudicotyledons</taxon>
        <taxon>Gunneridae</taxon>
        <taxon>Pentapetalae</taxon>
        <taxon>rosids</taxon>
        <taxon>fabids</taxon>
        <taxon>Malpighiales</taxon>
        <taxon>Euphorbiaceae</taxon>
        <taxon>Crotonoideae</taxon>
        <taxon>Manihoteae</taxon>
        <taxon>Manihot</taxon>
    </lineage>
</organism>
<keyword evidence="1" id="KW-0175">Coiled coil</keyword>
<evidence type="ECO:0000256" key="1">
    <source>
        <dbReference type="SAM" id="Coils"/>
    </source>
</evidence>
<sequence>MYSQHFVDLQGDNDFVDPKSLFSSPTLRRAQSQLSAHTSTSAATIGAAGTVDPVLYNNLVEIFPLVESLIDRKANSSFMRRGSMIYTKTPSRDKKMIDPKGRYTTQSIPAKKKKEHRDKDQSKHAVDNQDADGVSISSSRDLATEKDLEELVTLREQVEDLQRKLLEKDELLKSAEISKNQINVVHTELDELKHQATEKDSLIKSTQLQLYDTKIKLADKQAALEKIQWEAMTSNRKVEKLQEDLDSLQGDISSFMRLFEGLANSDSTIDAEDYDTKPRYLDPLPDIDDFDEKEMQEMEEARQAYMIAVAVAKEKQDEESIAAAASARLRLQSCVLKSNSRNAGKDFNNSGDSQAS</sequence>
<gene>
    <name evidence="3" type="ORF">MANES_06G080800v8</name>
</gene>
<name>A0A2C9VP22_MANES</name>
<dbReference type="Proteomes" id="UP000091857">
    <property type="component" value="Chromosome 6"/>
</dbReference>
<comment type="caution">
    <text evidence="3">The sequence shown here is derived from an EMBL/GenBank/DDBJ whole genome shotgun (WGS) entry which is preliminary data.</text>
</comment>
<dbReference type="OMA" id="SMQADIS"/>
<dbReference type="AlphaFoldDB" id="A0A2C9VP22"/>
<evidence type="ECO:0000313" key="3">
    <source>
        <dbReference type="EMBL" id="OAY47454.1"/>
    </source>
</evidence>